<name>A0A8J3C186_9ACTN</name>
<dbReference type="AlphaFoldDB" id="A0A8J3C186"/>
<feature type="compositionally biased region" description="Basic and acidic residues" evidence="1">
    <location>
        <begin position="128"/>
        <end position="155"/>
    </location>
</feature>
<reference evidence="2" key="1">
    <citation type="journal article" date="2014" name="Int. J. Syst. Evol. Microbiol.">
        <title>Complete genome sequence of Corynebacterium casei LMG S-19264T (=DSM 44701T), isolated from a smear-ripened cheese.</title>
        <authorList>
            <consortium name="US DOE Joint Genome Institute (JGI-PGF)"/>
            <person name="Walter F."/>
            <person name="Albersmeier A."/>
            <person name="Kalinowski J."/>
            <person name="Ruckert C."/>
        </authorList>
    </citation>
    <scope>NUCLEOTIDE SEQUENCE</scope>
    <source>
        <strain evidence="2">CGMCC 4.7299</strain>
    </source>
</reference>
<dbReference type="Proteomes" id="UP000656042">
    <property type="component" value="Unassembled WGS sequence"/>
</dbReference>
<evidence type="ECO:0000313" key="3">
    <source>
        <dbReference type="Proteomes" id="UP000656042"/>
    </source>
</evidence>
<reference evidence="2" key="2">
    <citation type="submission" date="2020-09" db="EMBL/GenBank/DDBJ databases">
        <authorList>
            <person name="Sun Q."/>
            <person name="Zhou Y."/>
        </authorList>
    </citation>
    <scope>NUCLEOTIDE SEQUENCE</scope>
    <source>
        <strain evidence="2">CGMCC 4.7299</strain>
    </source>
</reference>
<evidence type="ECO:0000256" key="1">
    <source>
        <dbReference type="SAM" id="MobiDB-lite"/>
    </source>
</evidence>
<accession>A0A8J3C186</accession>
<protein>
    <submittedName>
        <fullName evidence="2">Uncharacterized protein</fullName>
    </submittedName>
</protein>
<evidence type="ECO:0000313" key="2">
    <source>
        <dbReference type="EMBL" id="GGL04451.1"/>
    </source>
</evidence>
<proteinExistence type="predicted"/>
<gene>
    <name evidence="2" type="ORF">GCM10012284_43820</name>
</gene>
<feature type="region of interest" description="Disordered" evidence="1">
    <location>
        <begin position="128"/>
        <end position="162"/>
    </location>
</feature>
<organism evidence="2 3">
    <name type="scientific">Mangrovihabitans endophyticus</name>
    <dbReference type="NCBI Taxonomy" id="1751298"/>
    <lineage>
        <taxon>Bacteria</taxon>
        <taxon>Bacillati</taxon>
        <taxon>Actinomycetota</taxon>
        <taxon>Actinomycetes</taxon>
        <taxon>Micromonosporales</taxon>
        <taxon>Micromonosporaceae</taxon>
        <taxon>Mangrovihabitans</taxon>
    </lineage>
</organism>
<keyword evidence="3" id="KW-1185">Reference proteome</keyword>
<comment type="caution">
    <text evidence="2">The sequence shown here is derived from an EMBL/GenBank/DDBJ whole genome shotgun (WGS) entry which is preliminary data.</text>
</comment>
<dbReference type="EMBL" id="BMMX01000023">
    <property type="protein sequence ID" value="GGL04451.1"/>
    <property type="molecule type" value="Genomic_DNA"/>
</dbReference>
<sequence>MKGAAVKGAAVKGAAAMGAAVKGAAVKRSAAKGVAAKGGRRRMGRRADGAAGGWGGGEGIGGVKGRVYRPGCVGRVRSGRSRWLSPLVRPSSMDVMNSAWQPCATAEWTVAATGYGRALPQIDGREIDAAGRGARRGEAGRDRGVTRRDVGRDVARPGGTGA</sequence>